<dbReference type="InterPro" id="IPR029071">
    <property type="entry name" value="Ubiquitin-like_domsf"/>
</dbReference>
<evidence type="ECO:0000256" key="4">
    <source>
        <dbReference type="ARBA" id="ARBA00022679"/>
    </source>
</evidence>
<evidence type="ECO:0000313" key="12">
    <source>
        <dbReference type="EMBL" id="CEK70393.1"/>
    </source>
</evidence>
<evidence type="ECO:0000256" key="1">
    <source>
        <dbReference type="ARBA" id="ARBA00004496"/>
    </source>
</evidence>
<dbReference type="EMBL" id="HACG01023529">
    <property type="protein sequence ID" value="CEK70394.1"/>
    <property type="molecule type" value="Transcribed_RNA"/>
</dbReference>
<dbReference type="InterPro" id="IPR041309">
    <property type="entry name" value="TBK1_CC1"/>
</dbReference>
<reference evidence="13" key="1">
    <citation type="submission" date="2014-12" db="EMBL/GenBank/DDBJ databases">
        <title>Insight into the proteome of Arion vulgaris.</title>
        <authorList>
            <person name="Aradska J."/>
            <person name="Bulat T."/>
            <person name="Smidak R."/>
            <person name="Sarate P."/>
            <person name="Gangsoo J."/>
            <person name="Sialana F."/>
            <person name="Bilban M."/>
            <person name="Lubec G."/>
        </authorList>
    </citation>
    <scope>NUCLEOTIDE SEQUENCE</scope>
    <source>
        <tissue evidence="13">Skin</tissue>
    </source>
</reference>
<dbReference type="SMART" id="SM00220">
    <property type="entry name" value="S_TKc"/>
    <property type="match status" value="1"/>
</dbReference>
<dbReference type="GO" id="GO:0005524">
    <property type="term" value="F:ATP binding"/>
    <property type="evidence" value="ECO:0007669"/>
    <property type="project" value="UniProtKB-UniRule"/>
</dbReference>
<keyword evidence="6" id="KW-0418">Kinase</keyword>
<name>A0A0B6ZP08_9EUPU</name>
<comment type="subcellular location">
    <subcellularLocation>
        <location evidence="1">Cytoplasm</location>
    </subcellularLocation>
</comment>
<dbReference type="InterPro" id="IPR051180">
    <property type="entry name" value="IKK"/>
</dbReference>
<dbReference type="PANTHER" id="PTHR22969">
    <property type="entry name" value="IKB KINASE"/>
    <property type="match status" value="1"/>
</dbReference>
<dbReference type="Gene3D" id="1.20.1270.420">
    <property type="match status" value="1"/>
</dbReference>
<dbReference type="FunFam" id="1.10.510.10:FF:000100">
    <property type="entry name" value="inhibitor of nuclear factor kappa-B kinase subunit epsilon"/>
    <property type="match status" value="1"/>
</dbReference>
<dbReference type="SUPFAM" id="SSF54236">
    <property type="entry name" value="Ubiquitin-like"/>
    <property type="match status" value="1"/>
</dbReference>
<sequence length="784" mass="88486">MTSTSAYPVVKGALVSTENYTWNTADSLGKGASAVVYLGRHKVGGKYAAVKVFHDRVYQGYKTDDLRELELMRQLKHPNIITLLAKEQIVSSKKVVIVMEYCEGGSLHHLLDQPQNYHGLAEEEFLLVLGHVCSGMEYLQQEHVIHRDIKPGNIMRWVTDDGFSVYKLTDFGAARNLFEDENFQSLYGTEEYLHPGMYERAVLRLPNSQSFDAKVDLWSLGVTFFHTATGQLPFQPYGGRSNRRTMFEIITQKESGVISGIQSTENGPIQWKRDLPDSSPLSNGLKSIVIPMLAGLMEPDANKMITHQSLFRMVNNIKQKITISIFDYNKCEELMIYAEPDTTLSGLQDLIASRTDIVASDQILIVGGKTLQEVVDPLSSLRDYPSHIHIGSIYLFQREMTEVHNISEPEMAPMPTLTLTDLDADARLAHNCSSWGELLKRHQEKVSKQQERLVSGMFYLRLYVESRLEATKASHEYVQHLLTECNNYVGTCFDLIETLRCIVATKRRSQQNVQSLSTLLDQEIKQALVTASGRMGEIDKYRENLAKKMYDIKVYASKFSAACSDQKCGKKIVHHLSVISGVYNRFRRDKNVKDQMTPHDVDIHRFEGQKLHSSCQTLKSIVTEHCRPQMEVLYKTSIHVCESLTKSLTRVMKIDKNLAIVQKCVNMIIGKLQGLKDFGIQCGSEEVTTAQDGHLQAAELGPSFEMMMLSSRDSSVRGTGSKPERMTSLSDQVDNLKEKLQFVSDILDQNSTLLVLGRDETSEQSSDSLQHRLGALSELDRDNT</sequence>
<evidence type="ECO:0000256" key="5">
    <source>
        <dbReference type="ARBA" id="ARBA00022741"/>
    </source>
</evidence>
<feature type="binding site" evidence="8">
    <location>
        <position position="51"/>
    </location>
    <ligand>
        <name>ATP</name>
        <dbReference type="ChEBI" id="CHEBI:30616"/>
    </ligand>
</feature>
<dbReference type="SUPFAM" id="SSF56112">
    <property type="entry name" value="Protein kinase-like (PK-like)"/>
    <property type="match status" value="1"/>
</dbReference>
<protein>
    <recommendedName>
        <fullName evidence="14">Protein kinase domain-containing protein</fullName>
    </recommendedName>
</protein>
<evidence type="ECO:0000259" key="10">
    <source>
        <dbReference type="PROSITE" id="PS50011"/>
    </source>
</evidence>
<keyword evidence="7 8" id="KW-0067">ATP-binding</keyword>
<evidence type="ECO:0000256" key="7">
    <source>
        <dbReference type="ARBA" id="ARBA00022840"/>
    </source>
</evidence>
<feature type="region of interest" description="Disordered" evidence="9">
    <location>
        <begin position="758"/>
        <end position="784"/>
    </location>
</feature>
<feature type="domain" description="Protein kinase" evidence="10">
    <location>
        <begin position="22"/>
        <end position="317"/>
    </location>
</feature>
<dbReference type="EMBL" id="HACG01023528">
    <property type="protein sequence ID" value="CEK70393.1"/>
    <property type="molecule type" value="Transcribed_RNA"/>
</dbReference>
<keyword evidence="4" id="KW-0808">Transferase</keyword>
<dbReference type="Gene3D" id="3.30.200.20">
    <property type="entry name" value="Phosphorylase Kinase, domain 1"/>
    <property type="match status" value="1"/>
</dbReference>
<dbReference type="InterPro" id="IPR017441">
    <property type="entry name" value="Protein_kinase_ATP_BS"/>
</dbReference>
<proteinExistence type="predicted"/>
<dbReference type="PROSITE" id="PS50053">
    <property type="entry name" value="UBIQUITIN_2"/>
    <property type="match status" value="1"/>
</dbReference>
<keyword evidence="5 8" id="KW-0547">Nucleotide-binding</keyword>
<accession>A0A0B6ZP08</accession>
<evidence type="ECO:0000256" key="8">
    <source>
        <dbReference type="PROSITE-ProRule" id="PRU10141"/>
    </source>
</evidence>
<dbReference type="GO" id="GO:0004674">
    <property type="term" value="F:protein serine/threonine kinase activity"/>
    <property type="evidence" value="ECO:0007669"/>
    <property type="project" value="UniProtKB-KW"/>
</dbReference>
<dbReference type="InterPro" id="IPR011009">
    <property type="entry name" value="Kinase-like_dom_sf"/>
</dbReference>
<organism evidence="13">
    <name type="scientific">Arion vulgaris</name>
    <dbReference type="NCBI Taxonomy" id="1028688"/>
    <lineage>
        <taxon>Eukaryota</taxon>
        <taxon>Metazoa</taxon>
        <taxon>Spiralia</taxon>
        <taxon>Lophotrochozoa</taxon>
        <taxon>Mollusca</taxon>
        <taxon>Gastropoda</taxon>
        <taxon>Heterobranchia</taxon>
        <taxon>Euthyneura</taxon>
        <taxon>Panpulmonata</taxon>
        <taxon>Eupulmonata</taxon>
        <taxon>Stylommatophora</taxon>
        <taxon>Helicina</taxon>
        <taxon>Arionoidea</taxon>
        <taxon>Arionidae</taxon>
        <taxon>Arion</taxon>
    </lineage>
</organism>
<evidence type="ECO:0000256" key="6">
    <source>
        <dbReference type="ARBA" id="ARBA00022777"/>
    </source>
</evidence>
<evidence type="ECO:0000256" key="9">
    <source>
        <dbReference type="SAM" id="MobiDB-lite"/>
    </source>
</evidence>
<dbReference type="Pfam" id="PF18394">
    <property type="entry name" value="TBK1_CCD1"/>
    <property type="match status" value="1"/>
</dbReference>
<dbReference type="InterPro" id="IPR000626">
    <property type="entry name" value="Ubiquitin-like_dom"/>
</dbReference>
<evidence type="ECO:0000313" key="13">
    <source>
        <dbReference type="EMBL" id="CEK70394.1"/>
    </source>
</evidence>
<dbReference type="PROSITE" id="PS50011">
    <property type="entry name" value="PROTEIN_KINASE_DOM"/>
    <property type="match status" value="1"/>
</dbReference>
<dbReference type="InterPro" id="IPR000719">
    <property type="entry name" value="Prot_kinase_dom"/>
</dbReference>
<dbReference type="AlphaFoldDB" id="A0A0B6ZP08"/>
<evidence type="ECO:0008006" key="14">
    <source>
        <dbReference type="Google" id="ProtNLM"/>
    </source>
</evidence>
<evidence type="ECO:0000259" key="11">
    <source>
        <dbReference type="PROSITE" id="PS50053"/>
    </source>
</evidence>
<feature type="domain" description="Ubiquitin-like" evidence="11">
    <location>
        <begin position="321"/>
        <end position="373"/>
    </location>
</feature>
<dbReference type="Pfam" id="PF00069">
    <property type="entry name" value="Pkinase"/>
    <property type="match status" value="1"/>
</dbReference>
<keyword evidence="2" id="KW-0963">Cytoplasm</keyword>
<dbReference type="GO" id="GO:0005737">
    <property type="term" value="C:cytoplasm"/>
    <property type="evidence" value="ECO:0007669"/>
    <property type="project" value="UniProtKB-SubCell"/>
</dbReference>
<dbReference type="CDD" id="cd12219">
    <property type="entry name" value="Ubl_TBK1_like"/>
    <property type="match status" value="1"/>
</dbReference>
<dbReference type="Gene3D" id="3.10.20.90">
    <property type="entry name" value="Phosphatidylinositol 3-kinase Catalytic Subunit, Chain A, domain 1"/>
    <property type="match status" value="1"/>
</dbReference>
<gene>
    <name evidence="13" type="primary">ORF73939</name>
    <name evidence="12" type="synonym">ORF73933</name>
</gene>
<evidence type="ECO:0000256" key="3">
    <source>
        <dbReference type="ARBA" id="ARBA00022527"/>
    </source>
</evidence>
<evidence type="ECO:0000256" key="2">
    <source>
        <dbReference type="ARBA" id="ARBA00022490"/>
    </source>
</evidence>
<keyword evidence="3" id="KW-0723">Serine/threonine-protein kinase</keyword>
<dbReference type="Gene3D" id="1.10.510.10">
    <property type="entry name" value="Transferase(Phosphotransferase) domain 1"/>
    <property type="match status" value="1"/>
</dbReference>
<dbReference type="PROSITE" id="PS00107">
    <property type="entry name" value="PROTEIN_KINASE_ATP"/>
    <property type="match status" value="1"/>
</dbReference>
<dbReference type="PANTHER" id="PTHR22969:SF15">
    <property type="entry name" value="FI05319P"/>
    <property type="match status" value="1"/>
</dbReference>